<evidence type="ECO:0000313" key="3">
    <source>
        <dbReference type="EMBL" id="RKP49496.1"/>
    </source>
</evidence>
<dbReference type="Pfam" id="PF13561">
    <property type="entry name" value="adh_short_C2"/>
    <property type="match status" value="1"/>
</dbReference>
<evidence type="ECO:0000313" key="4">
    <source>
        <dbReference type="Proteomes" id="UP000280434"/>
    </source>
</evidence>
<dbReference type="AlphaFoldDB" id="A0A494XLG6"/>
<accession>A0A494XLG6</accession>
<dbReference type="InterPro" id="IPR002347">
    <property type="entry name" value="SDR_fam"/>
</dbReference>
<dbReference type="Gene3D" id="3.40.50.720">
    <property type="entry name" value="NAD(P)-binding Rossmann-like Domain"/>
    <property type="match status" value="1"/>
</dbReference>
<dbReference type="NCBIfam" id="NF005754">
    <property type="entry name" value="PRK07578.1"/>
    <property type="match status" value="1"/>
</dbReference>
<dbReference type="InterPro" id="IPR051122">
    <property type="entry name" value="SDR_DHRS6-like"/>
</dbReference>
<protein>
    <submittedName>
        <fullName evidence="3">Short chain dehydrogenase</fullName>
    </submittedName>
</protein>
<keyword evidence="2" id="KW-0560">Oxidoreductase</keyword>
<keyword evidence="4" id="KW-1185">Reference proteome</keyword>
<dbReference type="OrthoDB" id="9787486at2"/>
<sequence>MKTKKVLVVGATGTVGTAVAERLTAVGHEVIRVGRRGGDLQVDIADERSVAALFERVGRIDALVSTTGELHFGALGEMTSAQFEVGLQSKLLGQVRLALVGQAYLNDGGSITLTSGIVGEEPILYGANATAVNAAIDGFVRAAATELARGVRINSVNPTLLTESEGVFGPYFPGFESVPAARVALAYQRSIDGVQTGRVYRVW</sequence>
<dbReference type="SUPFAM" id="SSF51735">
    <property type="entry name" value="NAD(P)-binding Rossmann-fold domains"/>
    <property type="match status" value="1"/>
</dbReference>
<dbReference type="PANTHER" id="PTHR43477">
    <property type="entry name" value="DIHYDROANTICAPSIN 7-DEHYDROGENASE"/>
    <property type="match status" value="1"/>
</dbReference>
<dbReference type="InterPro" id="IPR036291">
    <property type="entry name" value="NAD(P)-bd_dom_sf"/>
</dbReference>
<dbReference type="PRINTS" id="PR00081">
    <property type="entry name" value="GDHRDH"/>
</dbReference>
<comment type="caution">
    <text evidence="3">The sequence shown here is derived from an EMBL/GenBank/DDBJ whole genome shotgun (WGS) entry which is preliminary data.</text>
</comment>
<proteinExistence type="inferred from homology"/>
<evidence type="ECO:0000256" key="2">
    <source>
        <dbReference type="ARBA" id="ARBA00023002"/>
    </source>
</evidence>
<reference evidence="3 4" key="1">
    <citation type="submission" date="2018-10" db="EMBL/GenBank/DDBJ databases">
        <title>Paraburkholderia sp. 7MK8-2, isolated from soil.</title>
        <authorList>
            <person name="Gao Z.-H."/>
            <person name="Qiu L.-H."/>
        </authorList>
    </citation>
    <scope>NUCLEOTIDE SEQUENCE [LARGE SCALE GENOMIC DNA]</scope>
    <source>
        <strain evidence="3 4">7MK8-2</strain>
    </source>
</reference>
<gene>
    <name evidence="3" type="ORF">D7S89_09440</name>
</gene>
<dbReference type="RefSeq" id="WP_121277420.1">
    <property type="nucleotide sequence ID" value="NZ_RBZV01000003.1"/>
</dbReference>
<organism evidence="3 4">
    <name type="scientific">Trinickia fusca</name>
    <dbReference type="NCBI Taxonomy" id="2419777"/>
    <lineage>
        <taxon>Bacteria</taxon>
        <taxon>Pseudomonadati</taxon>
        <taxon>Pseudomonadota</taxon>
        <taxon>Betaproteobacteria</taxon>
        <taxon>Burkholderiales</taxon>
        <taxon>Burkholderiaceae</taxon>
        <taxon>Trinickia</taxon>
    </lineage>
</organism>
<dbReference type="EMBL" id="RBZV01000003">
    <property type="protein sequence ID" value="RKP49496.1"/>
    <property type="molecule type" value="Genomic_DNA"/>
</dbReference>
<dbReference type="CDD" id="cd11731">
    <property type="entry name" value="Lin1944_like_SDR_c"/>
    <property type="match status" value="1"/>
</dbReference>
<evidence type="ECO:0000256" key="1">
    <source>
        <dbReference type="ARBA" id="ARBA00006484"/>
    </source>
</evidence>
<dbReference type="PANTHER" id="PTHR43477:SF1">
    <property type="entry name" value="DIHYDROANTICAPSIN 7-DEHYDROGENASE"/>
    <property type="match status" value="1"/>
</dbReference>
<comment type="similarity">
    <text evidence="1">Belongs to the short-chain dehydrogenases/reductases (SDR) family.</text>
</comment>
<dbReference type="Proteomes" id="UP000280434">
    <property type="component" value="Unassembled WGS sequence"/>
</dbReference>
<dbReference type="GO" id="GO:0016491">
    <property type="term" value="F:oxidoreductase activity"/>
    <property type="evidence" value="ECO:0007669"/>
    <property type="project" value="UniProtKB-KW"/>
</dbReference>
<name>A0A494XLG6_9BURK</name>